<dbReference type="PANTHER" id="PTHR43766:SF1">
    <property type="entry name" value="TRYPTOPHAN--TRNA LIGASE, MITOCHONDRIAL"/>
    <property type="match status" value="1"/>
</dbReference>
<keyword evidence="5 12" id="KW-0547">Nucleotide-binding</keyword>
<keyword evidence="14" id="KW-1185">Reference proteome</keyword>
<comment type="catalytic activity">
    <reaction evidence="10">
        <text>tRNA(Trp) + L-tryptophan + ATP = L-tryptophyl-tRNA(Trp) + AMP + diphosphate + H(+)</text>
        <dbReference type="Rhea" id="RHEA:24080"/>
        <dbReference type="Rhea" id="RHEA-COMP:9671"/>
        <dbReference type="Rhea" id="RHEA-COMP:9705"/>
        <dbReference type="ChEBI" id="CHEBI:15378"/>
        <dbReference type="ChEBI" id="CHEBI:30616"/>
        <dbReference type="ChEBI" id="CHEBI:33019"/>
        <dbReference type="ChEBI" id="CHEBI:57912"/>
        <dbReference type="ChEBI" id="CHEBI:78442"/>
        <dbReference type="ChEBI" id="CHEBI:78535"/>
        <dbReference type="ChEBI" id="CHEBI:456215"/>
        <dbReference type="EC" id="6.1.1.2"/>
    </reaction>
</comment>
<evidence type="ECO:0000256" key="2">
    <source>
        <dbReference type="ARBA" id="ARBA00005594"/>
    </source>
</evidence>
<dbReference type="EC" id="6.1.1.2" evidence="3"/>
<dbReference type="PANTHER" id="PTHR43766">
    <property type="entry name" value="TRYPTOPHAN--TRNA LIGASE, MITOCHONDRIAL"/>
    <property type="match status" value="1"/>
</dbReference>
<accession>A0A6A5WAH4</accession>
<dbReference type="CDD" id="cd00806">
    <property type="entry name" value="TrpRS_core"/>
    <property type="match status" value="1"/>
</dbReference>
<dbReference type="PROSITE" id="PS00178">
    <property type="entry name" value="AA_TRNA_LIGASE_I"/>
    <property type="match status" value="1"/>
</dbReference>
<evidence type="ECO:0000256" key="6">
    <source>
        <dbReference type="ARBA" id="ARBA00022840"/>
    </source>
</evidence>
<evidence type="ECO:0000256" key="1">
    <source>
        <dbReference type="ARBA" id="ARBA00004305"/>
    </source>
</evidence>
<dbReference type="PRINTS" id="PR01039">
    <property type="entry name" value="TRNASYNTHTRP"/>
</dbReference>
<evidence type="ECO:0000256" key="4">
    <source>
        <dbReference type="ARBA" id="ARBA00022598"/>
    </source>
</evidence>
<dbReference type="FunFam" id="1.10.240.10:FF:000002">
    <property type="entry name" value="Tryptophan--tRNA ligase"/>
    <property type="match status" value="1"/>
</dbReference>
<evidence type="ECO:0000256" key="9">
    <source>
        <dbReference type="ARBA" id="ARBA00030268"/>
    </source>
</evidence>
<evidence type="ECO:0000256" key="3">
    <source>
        <dbReference type="ARBA" id="ARBA00013161"/>
    </source>
</evidence>
<gene>
    <name evidence="13" type="ORF">P154DRAFT_523746</name>
</gene>
<dbReference type="FunFam" id="3.40.50.620:FF:000082">
    <property type="entry name" value="MSW1p Mitochondrial tryptophanyl-tRNA synthetase"/>
    <property type="match status" value="1"/>
</dbReference>
<name>A0A6A5WAH4_9PLEO</name>
<keyword evidence="4 12" id="KW-0436">Ligase</keyword>
<evidence type="ECO:0000313" key="14">
    <source>
        <dbReference type="Proteomes" id="UP000799779"/>
    </source>
</evidence>
<dbReference type="Gene3D" id="3.40.50.620">
    <property type="entry name" value="HUPs"/>
    <property type="match status" value="1"/>
</dbReference>
<comment type="subcellular location">
    <subcellularLocation>
        <location evidence="1">Mitochondrion matrix</location>
    </subcellularLocation>
</comment>
<dbReference type="Pfam" id="PF00579">
    <property type="entry name" value="tRNA-synt_1b"/>
    <property type="match status" value="1"/>
</dbReference>
<dbReference type="Gene3D" id="1.10.240.10">
    <property type="entry name" value="Tyrosyl-Transfer RNA Synthetase"/>
    <property type="match status" value="1"/>
</dbReference>
<dbReference type="Proteomes" id="UP000799779">
    <property type="component" value="Unassembled WGS sequence"/>
</dbReference>
<proteinExistence type="inferred from homology"/>
<dbReference type="EMBL" id="ML977600">
    <property type="protein sequence ID" value="KAF1998913.1"/>
    <property type="molecule type" value="Genomic_DNA"/>
</dbReference>
<dbReference type="AlphaFoldDB" id="A0A6A5WAH4"/>
<dbReference type="InterPro" id="IPR002306">
    <property type="entry name" value="Trp-tRNA-ligase"/>
</dbReference>
<dbReference type="InterPro" id="IPR024109">
    <property type="entry name" value="Trp-tRNA-ligase_bac-type"/>
</dbReference>
<organism evidence="13 14">
    <name type="scientific">Amniculicola lignicola CBS 123094</name>
    <dbReference type="NCBI Taxonomy" id="1392246"/>
    <lineage>
        <taxon>Eukaryota</taxon>
        <taxon>Fungi</taxon>
        <taxon>Dikarya</taxon>
        <taxon>Ascomycota</taxon>
        <taxon>Pezizomycotina</taxon>
        <taxon>Dothideomycetes</taxon>
        <taxon>Pleosporomycetidae</taxon>
        <taxon>Pleosporales</taxon>
        <taxon>Amniculicolaceae</taxon>
        <taxon>Amniculicola</taxon>
    </lineage>
</organism>
<dbReference type="NCBIfam" id="TIGR00233">
    <property type="entry name" value="trpS"/>
    <property type="match status" value="1"/>
</dbReference>
<dbReference type="InterPro" id="IPR050203">
    <property type="entry name" value="Trp-tRNA_synthetase"/>
</dbReference>
<keyword evidence="8 12" id="KW-0030">Aminoacyl-tRNA synthetase</keyword>
<dbReference type="GO" id="GO:0005759">
    <property type="term" value="C:mitochondrial matrix"/>
    <property type="evidence" value="ECO:0007669"/>
    <property type="project" value="UniProtKB-SubCell"/>
</dbReference>
<evidence type="ECO:0000256" key="11">
    <source>
        <dbReference type="ARBA" id="ARBA00069760"/>
    </source>
</evidence>
<keyword evidence="7 12" id="KW-0648">Protein biosynthesis</keyword>
<protein>
    <recommendedName>
        <fullName evidence="11">Tryptophan--tRNA ligase, mitochondrial</fullName>
        <ecNumber evidence="3">6.1.1.2</ecNumber>
    </recommendedName>
    <alternativeName>
        <fullName evidence="9">Tryptophanyl-tRNA synthetase</fullName>
    </alternativeName>
</protein>
<reference evidence="13" key="1">
    <citation type="journal article" date="2020" name="Stud. Mycol.">
        <title>101 Dothideomycetes genomes: a test case for predicting lifestyles and emergence of pathogens.</title>
        <authorList>
            <person name="Haridas S."/>
            <person name="Albert R."/>
            <person name="Binder M."/>
            <person name="Bloem J."/>
            <person name="Labutti K."/>
            <person name="Salamov A."/>
            <person name="Andreopoulos B."/>
            <person name="Baker S."/>
            <person name="Barry K."/>
            <person name="Bills G."/>
            <person name="Bluhm B."/>
            <person name="Cannon C."/>
            <person name="Castanera R."/>
            <person name="Culley D."/>
            <person name="Daum C."/>
            <person name="Ezra D."/>
            <person name="Gonzalez J."/>
            <person name="Henrissat B."/>
            <person name="Kuo A."/>
            <person name="Liang C."/>
            <person name="Lipzen A."/>
            <person name="Lutzoni F."/>
            <person name="Magnuson J."/>
            <person name="Mondo S."/>
            <person name="Nolan M."/>
            <person name="Ohm R."/>
            <person name="Pangilinan J."/>
            <person name="Park H.-J."/>
            <person name="Ramirez L."/>
            <person name="Alfaro M."/>
            <person name="Sun H."/>
            <person name="Tritt A."/>
            <person name="Yoshinaga Y."/>
            <person name="Zwiers L.-H."/>
            <person name="Turgeon B."/>
            <person name="Goodwin S."/>
            <person name="Spatafora J."/>
            <person name="Crous P."/>
            <person name="Grigoriev I."/>
        </authorList>
    </citation>
    <scope>NUCLEOTIDE SEQUENCE</scope>
    <source>
        <strain evidence="13">CBS 123094</strain>
    </source>
</reference>
<evidence type="ECO:0000256" key="10">
    <source>
        <dbReference type="ARBA" id="ARBA00049929"/>
    </source>
</evidence>
<sequence length="406" mass="44992">MTKRRVASGSVSRHFAGHRPHSSMFFTLRRATIVRRTVRSLRCNSTSSKPNAPKVVFSGIQPTGVPHLGNYLGALRQWRKLQDEAAPDDTLLYSIVDLHAITIKQDPSQLRQWRKEMLASLYAMGLNPDRAVIFCQSAVPQHAELMWILSCNASMGYLSRMTQWKSKLALPSNANPLDPSPANKAALKLGLFSYPVLQAADILLYGTTHVPVGEDQAQHLEFTRDIANGFNHLFAPSPSAPLLVSPQTILSPAKRVMSLTEPTKKMSKSAPDPRSRILITDSKEEITKKIKTALTDSTRGISYDRESRPGVSNLLDIMYYMDESVASSPEALAVEMKDVSLKALKEKVAETIENSIKDVREKYEAVMNEEDKHDGYLAKEAEEGATRASKLASLTVIKVKEAMGMI</sequence>
<dbReference type="SUPFAM" id="SSF52374">
    <property type="entry name" value="Nucleotidylyl transferase"/>
    <property type="match status" value="1"/>
</dbReference>
<evidence type="ECO:0000256" key="5">
    <source>
        <dbReference type="ARBA" id="ARBA00022741"/>
    </source>
</evidence>
<evidence type="ECO:0000256" key="7">
    <source>
        <dbReference type="ARBA" id="ARBA00022917"/>
    </source>
</evidence>
<dbReference type="InterPro" id="IPR002305">
    <property type="entry name" value="aa-tRNA-synth_Ic"/>
</dbReference>
<dbReference type="GO" id="GO:0070183">
    <property type="term" value="P:mitochondrial tryptophanyl-tRNA aminoacylation"/>
    <property type="evidence" value="ECO:0007669"/>
    <property type="project" value="TreeGrafter"/>
</dbReference>
<dbReference type="GO" id="GO:0005524">
    <property type="term" value="F:ATP binding"/>
    <property type="evidence" value="ECO:0007669"/>
    <property type="project" value="UniProtKB-KW"/>
</dbReference>
<comment type="similarity">
    <text evidence="2 12">Belongs to the class-I aminoacyl-tRNA synthetase family.</text>
</comment>
<dbReference type="OrthoDB" id="15808at2759"/>
<evidence type="ECO:0000256" key="12">
    <source>
        <dbReference type="RuleBase" id="RU363036"/>
    </source>
</evidence>
<keyword evidence="6 12" id="KW-0067">ATP-binding</keyword>
<dbReference type="HAMAP" id="MF_00140_B">
    <property type="entry name" value="Trp_tRNA_synth_B"/>
    <property type="match status" value="1"/>
</dbReference>
<evidence type="ECO:0000256" key="8">
    <source>
        <dbReference type="ARBA" id="ARBA00023146"/>
    </source>
</evidence>
<dbReference type="GO" id="GO:0004830">
    <property type="term" value="F:tryptophan-tRNA ligase activity"/>
    <property type="evidence" value="ECO:0007669"/>
    <property type="project" value="UniProtKB-EC"/>
</dbReference>
<dbReference type="InterPro" id="IPR001412">
    <property type="entry name" value="aa-tRNA-synth_I_CS"/>
</dbReference>
<evidence type="ECO:0000313" key="13">
    <source>
        <dbReference type="EMBL" id="KAF1998913.1"/>
    </source>
</evidence>
<dbReference type="InterPro" id="IPR014729">
    <property type="entry name" value="Rossmann-like_a/b/a_fold"/>
</dbReference>